<dbReference type="CDD" id="cd07012">
    <property type="entry name" value="PBP2_Bug_TTT"/>
    <property type="match status" value="1"/>
</dbReference>
<evidence type="ECO:0000313" key="3">
    <source>
        <dbReference type="EMBL" id="ANG64454.1"/>
    </source>
</evidence>
<dbReference type="InterPro" id="IPR005064">
    <property type="entry name" value="BUG"/>
</dbReference>
<feature type="chain" id="PRO_5008386648" evidence="2">
    <location>
        <begin position="25"/>
        <end position="327"/>
    </location>
</feature>
<dbReference type="PANTHER" id="PTHR42928:SF3">
    <property type="entry name" value="UPF0065 PROTEIN YFLP"/>
    <property type="match status" value="1"/>
</dbReference>
<dbReference type="STRING" id="1821621.A8C75_19565"/>
<proteinExistence type="inferred from homology"/>
<dbReference type="KEGG" id="mars:A8C75_19565"/>
<dbReference type="RefSeq" id="WP_067386056.1">
    <property type="nucleotide sequence ID" value="NZ_CP015839.1"/>
</dbReference>
<dbReference type="Gene3D" id="3.40.190.150">
    <property type="entry name" value="Bordetella uptake gene, domain 1"/>
    <property type="match status" value="1"/>
</dbReference>
<organism evidence="3 4">
    <name type="scientific">Marinobacterium aestuarii</name>
    <dbReference type="NCBI Taxonomy" id="1821621"/>
    <lineage>
        <taxon>Bacteria</taxon>
        <taxon>Pseudomonadati</taxon>
        <taxon>Pseudomonadota</taxon>
        <taxon>Gammaproteobacteria</taxon>
        <taxon>Oceanospirillales</taxon>
        <taxon>Oceanospirillaceae</taxon>
        <taxon>Marinobacterium</taxon>
    </lineage>
</organism>
<reference evidence="4" key="1">
    <citation type="submission" date="2016-05" db="EMBL/GenBank/DDBJ databases">
        <authorList>
            <person name="Baek K."/>
            <person name="Yang S.-J."/>
        </authorList>
    </citation>
    <scope>NUCLEOTIDE SEQUENCE [LARGE SCALE GENOMIC DNA]</scope>
    <source>
        <strain evidence="4">ST58-10</strain>
    </source>
</reference>
<name>A0A1A9F2B0_9GAMM</name>
<dbReference type="OrthoDB" id="9780943at2"/>
<feature type="signal peptide" evidence="2">
    <location>
        <begin position="1"/>
        <end position="24"/>
    </location>
</feature>
<dbReference type="Pfam" id="PF03401">
    <property type="entry name" value="TctC"/>
    <property type="match status" value="1"/>
</dbReference>
<gene>
    <name evidence="3" type="ORF">A8C75_19565</name>
</gene>
<sequence length="327" mass="34870">MTRNIKFSILTAAIFSMAMQNAFAFEPGNKVECIAPSTPGGGWDFTCRSAGKVLSELGLVPRSVQTVNMPGASGAVGFSHVISKRQGEENLLVATSTAMASQMAQGKYPGGPDQVSWIGTLGSDYGIIAVSNDSKYQSLSELLEALKDDPNSVKFTGGSGVGGWDHLKVLMTARAAGVENIAKITWLASHGGGSAITQVIGGHVSAYSGDISEAGGFIKSGDLRVLAVLSPERLEGEYASVPTAKEQGVDVIGPNWRGFYMPGGISEEVKDYWTHAIDTLYTSEEWKEMMARNGLMPFHVSGEGFEIFVKKQIDDMRSLSKEIGLMK</sequence>
<comment type="similarity">
    <text evidence="1">Belongs to the UPF0065 (bug) family.</text>
</comment>
<dbReference type="Gene3D" id="3.40.190.10">
    <property type="entry name" value="Periplasmic binding protein-like II"/>
    <property type="match status" value="1"/>
</dbReference>
<dbReference type="AlphaFoldDB" id="A0A1A9F2B0"/>
<reference evidence="3 4" key="2">
    <citation type="journal article" date="2018" name="Int. J. Syst. Evol. Microbiol.">
        <title>Marinobacterium aestuarii sp. nov., a benzene-degrading marine bacterium isolated from estuary sediment.</title>
        <authorList>
            <person name="Bae S.S."/>
            <person name="Jung J."/>
            <person name="Chung D."/>
            <person name="Baek K."/>
        </authorList>
    </citation>
    <scope>NUCLEOTIDE SEQUENCE [LARGE SCALE GENOMIC DNA]</scope>
    <source>
        <strain evidence="3 4">ST58-10</strain>
    </source>
</reference>
<evidence type="ECO:0000313" key="4">
    <source>
        <dbReference type="Proteomes" id="UP000078070"/>
    </source>
</evidence>
<evidence type="ECO:0000256" key="2">
    <source>
        <dbReference type="SAM" id="SignalP"/>
    </source>
</evidence>
<dbReference type="PIRSF" id="PIRSF017082">
    <property type="entry name" value="YflP"/>
    <property type="match status" value="1"/>
</dbReference>
<accession>A0A1A9F2B0</accession>
<dbReference type="EMBL" id="CP015839">
    <property type="protein sequence ID" value="ANG64454.1"/>
    <property type="molecule type" value="Genomic_DNA"/>
</dbReference>
<keyword evidence="2" id="KW-0732">Signal</keyword>
<dbReference type="SUPFAM" id="SSF53850">
    <property type="entry name" value="Periplasmic binding protein-like II"/>
    <property type="match status" value="1"/>
</dbReference>
<dbReference type="InterPro" id="IPR042100">
    <property type="entry name" value="Bug_dom1"/>
</dbReference>
<dbReference type="Proteomes" id="UP000078070">
    <property type="component" value="Chromosome"/>
</dbReference>
<dbReference type="PANTHER" id="PTHR42928">
    <property type="entry name" value="TRICARBOXYLATE-BINDING PROTEIN"/>
    <property type="match status" value="1"/>
</dbReference>
<keyword evidence="4" id="KW-1185">Reference proteome</keyword>
<protein>
    <submittedName>
        <fullName evidence="3">C4-dicarboxylate ABC transporter substrate-binding protein</fullName>
    </submittedName>
</protein>
<evidence type="ECO:0000256" key="1">
    <source>
        <dbReference type="ARBA" id="ARBA00006987"/>
    </source>
</evidence>